<keyword evidence="3" id="KW-0732">Signal</keyword>
<evidence type="ECO:0000256" key="1">
    <source>
        <dbReference type="ARBA" id="ARBA00010582"/>
    </source>
</evidence>
<keyword evidence="2" id="KW-0939">Gibberellin signaling pathway</keyword>
<dbReference type="KEGG" id="tcc:18610773"/>
<protein>
    <recommendedName>
        <fullName evidence="6">Gibberellin-regulated family protein</fullName>
    </recommendedName>
</protein>
<gene>
    <name evidence="4" type="ORF">TCM_000210</name>
</gene>
<feature type="signal peptide" evidence="3">
    <location>
        <begin position="1"/>
        <end position="24"/>
    </location>
</feature>
<comment type="similarity">
    <text evidence="1">Belongs to the GASA family.</text>
</comment>
<dbReference type="STRING" id="3641.A0A061DGM4"/>
<name>A0A061DGM4_THECC</name>
<accession>A0A061DGM4</accession>
<proteinExistence type="inferred from homology"/>
<sequence length="105" mass="11180">MAISRNIAASLVVFSLLLLHLTQAEELMSFDGAVAPSPSPQPQTIDCGVACQGRCKLSKRPNLCKRTCGSCCAKCNCVPPGTAGNHEACPCYARLTTRNNIRKCP</sequence>
<reference evidence="4 5" key="1">
    <citation type="journal article" date="2013" name="Genome Biol.">
        <title>The genome sequence of the most widely cultivated cacao type and its use to identify candidate genes regulating pod color.</title>
        <authorList>
            <person name="Motamayor J.C."/>
            <person name="Mockaitis K."/>
            <person name="Schmutz J."/>
            <person name="Haiminen N."/>
            <person name="Iii D.L."/>
            <person name="Cornejo O."/>
            <person name="Findley S.D."/>
            <person name="Zheng P."/>
            <person name="Utro F."/>
            <person name="Royaert S."/>
            <person name="Saski C."/>
            <person name="Jenkins J."/>
            <person name="Podicheti R."/>
            <person name="Zhao M."/>
            <person name="Scheffler B.E."/>
            <person name="Stack J.C."/>
            <person name="Feltus F.A."/>
            <person name="Mustiga G.M."/>
            <person name="Amores F."/>
            <person name="Phillips W."/>
            <person name="Marelli J.P."/>
            <person name="May G.D."/>
            <person name="Shapiro H."/>
            <person name="Ma J."/>
            <person name="Bustamante C.D."/>
            <person name="Schnell R.J."/>
            <person name="Main D."/>
            <person name="Gilbert D."/>
            <person name="Parida L."/>
            <person name="Kuhn D.N."/>
        </authorList>
    </citation>
    <scope>NUCLEOTIDE SEQUENCE [LARGE SCALE GENOMIC DNA]</scope>
    <source>
        <strain evidence="5">cv. Matina 1-6</strain>
    </source>
</reference>
<dbReference type="HOGENOM" id="CLU_142643_1_1_1"/>
<dbReference type="Proteomes" id="UP000026915">
    <property type="component" value="Chromosome 1"/>
</dbReference>
<evidence type="ECO:0000256" key="2">
    <source>
        <dbReference type="ARBA" id="ARBA00022941"/>
    </source>
</evidence>
<dbReference type="OMA" id="SCKTRCS"/>
<keyword evidence="5" id="KW-1185">Reference proteome</keyword>
<dbReference type="AlphaFoldDB" id="A0A061DGM4"/>
<dbReference type="Pfam" id="PF02704">
    <property type="entry name" value="GASA"/>
    <property type="match status" value="1"/>
</dbReference>
<dbReference type="GO" id="GO:0009740">
    <property type="term" value="P:gibberellic acid mediated signaling pathway"/>
    <property type="evidence" value="ECO:0007669"/>
    <property type="project" value="UniProtKB-KW"/>
</dbReference>
<evidence type="ECO:0000256" key="3">
    <source>
        <dbReference type="SAM" id="SignalP"/>
    </source>
</evidence>
<evidence type="ECO:0000313" key="5">
    <source>
        <dbReference type="Proteomes" id="UP000026915"/>
    </source>
</evidence>
<dbReference type="InParanoid" id="A0A061DGM4"/>
<dbReference type="EMBL" id="CM001879">
    <property type="protein sequence ID" value="EOX90856.1"/>
    <property type="molecule type" value="Genomic_DNA"/>
</dbReference>
<evidence type="ECO:0008006" key="6">
    <source>
        <dbReference type="Google" id="ProtNLM"/>
    </source>
</evidence>
<feature type="chain" id="PRO_5001596161" description="Gibberellin-regulated family protein" evidence="3">
    <location>
        <begin position="25"/>
        <end position="105"/>
    </location>
</feature>
<dbReference type="eggNOG" id="ENOG502S4MI">
    <property type="taxonomic scope" value="Eukaryota"/>
</dbReference>
<organism evidence="4 5">
    <name type="scientific">Theobroma cacao</name>
    <name type="common">Cacao</name>
    <name type="synonym">Cocoa</name>
    <dbReference type="NCBI Taxonomy" id="3641"/>
    <lineage>
        <taxon>Eukaryota</taxon>
        <taxon>Viridiplantae</taxon>
        <taxon>Streptophyta</taxon>
        <taxon>Embryophyta</taxon>
        <taxon>Tracheophyta</taxon>
        <taxon>Spermatophyta</taxon>
        <taxon>Magnoliopsida</taxon>
        <taxon>eudicotyledons</taxon>
        <taxon>Gunneridae</taxon>
        <taxon>Pentapetalae</taxon>
        <taxon>rosids</taxon>
        <taxon>malvids</taxon>
        <taxon>Malvales</taxon>
        <taxon>Malvaceae</taxon>
        <taxon>Byttnerioideae</taxon>
        <taxon>Theobroma</taxon>
    </lineage>
</organism>
<dbReference type="PANTHER" id="PTHR23201">
    <property type="entry name" value="EXTENSIN, PROLINE-RICH PROTEIN"/>
    <property type="match status" value="1"/>
</dbReference>
<dbReference type="PANTHER" id="PTHR23201:SF45">
    <property type="entry name" value="SNAKIN-2-LIKE"/>
    <property type="match status" value="1"/>
</dbReference>
<dbReference type="SMR" id="A0A061DGM4"/>
<evidence type="ECO:0000313" key="4">
    <source>
        <dbReference type="EMBL" id="EOX90856.1"/>
    </source>
</evidence>
<dbReference type="Gramene" id="EOX90856">
    <property type="protein sequence ID" value="EOX90856"/>
    <property type="gene ID" value="TCM_000210"/>
</dbReference>
<dbReference type="Gramene" id="Tc01v2_t001590.1">
    <property type="protein sequence ID" value="Tc01v2_p001590.1"/>
    <property type="gene ID" value="Tc01v2_g001590"/>
</dbReference>
<dbReference type="InterPro" id="IPR003854">
    <property type="entry name" value="GASA"/>
</dbReference>
<dbReference type="OrthoDB" id="625265at2759"/>